<name>A0A2J7Z193_STRMQ</name>
<dbReference type="AlphaFoldDB" id="A0A2J7Z193"/>
<reference evidence="1 2" key="1">
    <citation type="submission" date="2015-09" db="EMBL/GenBank/DDBJ databases">
        <title>Genome sequence, genome mining and natural product profiling of a biocontrol bacterium Streptomyces malaysiensis F913.</title>
        <authorList>
            <person name="Xu Y."/>
            <person name="Wei J."/>
            <person name="Xie J."/>
            <person name="Li T."/>
            <person name="Zhou Z."/>
        </authorList>
    </citation>
    <scope>NUCLEOTIDE SEQUENCE [LARGE SCALE GENOMIC DNA]</scope>
    <source>
        <strain evidence="1 2">F913</strain>
    </source>
</reference>
<dbReference type="Gene3D" id="1.10.1780.10">
    <property type="entry name" value="Clp, N-terminal domain"/>
    <property type="match status" value="1"/>
</dbReference>
<keyword evidence="2" id="KW-1185">Reference proteome</keyword>
<gene>
    <name evidence="1" type="ORF">SMF913_10075</name>
</gene>
<dbReference type="InterPro" id="IPR036628">
    <property type="entry name" value="Clp_N_dom_sf"/>
</dbReference>
<comment type="caution">
    <text evidence="1">The sequence shown here is derived from an EMBL/GenBank/DDBJ whole genome shotgun (WGS) entry which is preliminary data.</text>
</comment>
<dbReference type="Proteomes" id="UP000236520">
    <property type="component" value="Unassembled WGS sequence"/>
</dbReference>
<proteinExistence type="predicted"/>
<organism evidence="1 2">
    <name type="scientific">Streptomyces malaysiensis</name>
    <dbReference type="NCBI Taxonomy" id="92644"/>
    <lineage>
        <taxon>Bacteria</taxon>
        <taxon>Bacillati</taxon>
        <taxon>Actinomycetota</taxon>
        <taxon>Actinomycetes</taxon>
        <taxon>Kitasatosporales</taxon>
        <taxon>Streptomycetaceae</taxon>
        <taxon>Streptomyces</taxon>
        <taxon>Streptomyces violaceusniger group</taxon>
    </lineage>
</organism>
<evidence type="ECO:0000313" key="2">
    <source>
        <dbReference type="Proteomes" id="UP000236520"/>
    </source>
</evidence>
<protein>
    <submittedName>
        <fullName evidence="1">Uncharacterized protein</fullName>
    </submittedName>
</protein>
<evidence type="ECO:0000313" key="1">
    <source>
        <dbReference type="EMBL" id="PNG94050.1"/>
    </source>
</evidence>
<dbReference type="RefSeq" id="WP_093702787.1">
    <property type="nucleotide sequence ID" value="NZ_JAJGMX010000083.1"/>
</dbReference>
<accession>A0A2J7Z193</accession>
<dbReference type="EMBL" id="LJIW01000001">
    <property type="protein sequence ID" value="PNG94050.1"/>
    <property type="molecule type" value="Genomic_DNA"/>
</dbReference>
<sequence length="322" mass="34798">MTSDFRADKALRTAFGPVYAMRHVSTHILLACISKDEQVQEFLASYDLTTHVIRRGVGEMDEEPGRVEVPLAEQEDRSLTLSTAGATALARCQEQPSVTGQGAERSPADLLVAILDDPSCGAVSYLNGCGVDVVALQRAVRSGQVPVVEDAVPPELRSTRDALVGRRRYKPRELGQFWTTLLVKVMPFNAAAHPVLWARLEAGELARQHGGKVRTDDVLLGMLRTYAVAQAYPHLTKEAKADYDGGRVLVETGVDHERVRAVMASTDLGQDTVPPGELLKDTMAGGTSDLLDRLLSEPGNRSVRLLAALDVEPAGLRRPAGS</sequence>